<keyword evidence="2" id="KW-1185">Reference proteome</keyword>
<evidence type="ECO:0000313" key="1">
    <source>
        <dbReference type="EMBL" id="MBB6226397.1"/>
    </source>
</evidence>
<protein>
    <submittedName>
        <fullName evidence="1">Uncharacterized protein</fullName>
    </submittedName>
</protein>
<dbReference type="EMBL" id="JACIIV010000003">
    <property type="protein sequence ID" value="MBB6226397.1"/>
    <property type="molecule type" value="Genomic_DNA"/>
</dbReference>
<comment type="caution">
    <text evidence="1">The sequence shown here is derived from an EMBL/GenBank/DDBJ whole genome shotgun (WGS) entry which is preliminary data.</text>
</comment>
<proteinExistence type="predicted"/>
<evidence type="ECO:0000313" key="2">
    <source>
        <dbReference type="Proteomes" id="UP000538147"/>
    </source>
</evidence>
<name>A0A841L145_9SPHN</name>
<dbReference type="AlphaFoldDB" id="A0A841L145"/>
<dbReference type="Proteomes" id="UP000538147">
    <property type="component" value="Unassembled WGS sequence"/>
</dbReference>
<organism evidence="1 2">
    <name type="scientific">Polymorphobacter multimanifer</name>
    <dbReference type="NCBI Taxonomy" id="1070431"/>
    <lineage>
        <taxon>Bacteria</taxon>
        <taxon>Pseudomonadati</taxon>
        <taxon>Pseudomonadota</taxon>
        <taxon>Alphaproteobacteria</taxon>
        <taxon>Sphingomonadales</taxon>
        <taxon>Sphingosinicellaceae</taxon>
        <taxon>Polymorphobacter</taxon>
    </lineage>
</organism>
<accession>A0A841L145</accession>
<reference evidence="1 2" key="1">
    <citation type="submission" date="2020-08" db="EMBL/GenBank/DDBJ databases">
        <title>Genomic Encyclopedia of Type Strains, Phase IV (KMG-IV): sequencing the most valuable type-strain genomes for metagenomic binning, comparative biology and taxonomic classification.</title>
        <authorList>
            <person name="Goeker M."/>
        </authorList>
    </citation>
    <scope>NUCLEOTIDE SEQUENCE [LARGE SCALE GENOMIC DNA]</scope>
    <source>
        <strain evidence="1 2">DSM 102189</strain>
    </source>
</reference>
<dbReference type="RefSeq" id="WP_184195009.1">
    <property type="nucleotide sequence ID" value="NZ_JACIIV010000003.1"/>
</dbReference>
<sequence length="284" mass="29711">MLLSLPMAAPALNQATVEQRWVDVAPLRYVLPSTGTFHSIAAQGLIDPGAAHRLAMANDMPLGARLQRGMVVSVPAALLRHQALRAQVIGFAGQARLGNGTPLVLGMMLAEGDIVETGPNSHVRIEIEGGRRLLLPSQSRARIDALHRVVLTGQINQRLTLLEQQDRVDDPAGWRGMTFAGWDDANSPAVDAPVAVASSLAGDTAEMVASVTGTVLRTIKASHQPVRQQAGFLATRSIATAAVPADAALAAPANEPAVEASPAPSSGDGMPLIETETLTATWSE</sequence>
<gene>
    <name evidence="1" type="ORF">FHS79_000551</name>
</gene>